<feature type="domain" description="Glutamate synthase" evidence="4">
    <location>
        <begin position="142"/>
        <end position="495"/>
    </location>
</feature>
<comment type="similarity">
    <text evidence="1 2">Belongs to the glutamate synthase family.</text>
</comment>
<reference evidence="5 6" key="1">
    <citation type="journal article" date="2017" name="Int. J. Syst. Evol. Microbiol.">
        <title>Macrococcus canis sp. nov., a skin bacterium associated with infections in dogs.</title>
        <authorList>
            <person name="Gobeli Brawand S."/>
            <person name="Cotting K."/>
            <person name="Gomez-Sanz E."/>
            <person name="Collaud A."/>
            <person name="Thomann A."/>
            <person name="Brodard I."/>
            <person name="Rodriguez-Campos S."/>
            <person name="Strauss C."/>
            <person name="Perreten V."/>
        </authorList>
    </citation>
    <scope>NUCLEOTIDE SEQUENCE [LARGE SCALE GENOMIC DNA]</scope>
    <source>
        <strain evidence="5 6">KM45013</strain>
    </source>
</reference>
<dbReference type="PIRSF" id="PIRSF006429">
    <property type="entry name" value="GOGAT_lg_2"/>
    <property type="match status" value="1"/>
</dbReference>
<dbReference type="PANTHER" id="PTHR43819:SF1">
    <property type="entry name" value="ARCHAEAL-TYPE GLUTAMATE SYNTHASE [NADPH]"/>
    <property type="match status" value="1"/>
</dbReference>
<organism evidence="5 6">
    <name type="scientific">Macrococcoides canis</name>
    <dbReference type="NCBI Taxonomy" id="1855823"/>
    <lineage>
        <taxon>Bacteria</taxon>
        <taxon>Bacillati</taxon>
        <taxon>Bacillota</taxon>
        <taxon>Bacilli</taxon>
        <taxon>Bacillales</taxon>
        <taxon>Staphylococcaceae</taxon>
        <taxon>Macrococcoides</taxon>
    </lineage>
</organism>
<dbReference type="RefSeq" id="WP_086043176.1">
    <property type="nucleotide sequence ID" value="NZ_CBCRZA010000007.1"/>
</dbReference>
<name>A0A1W7ADJ3_9STAP</name>
<dbReference type="KEGG" id="mcak:MCCS_20420"/>
<dbReference type="AlphaFoldDB" id="A0A1W7ADJ3"/>
<keyword evidence="3" id="KW-0812">Transmembrane</keyword>
<keyword evidence="3" id="KW-1133">Transmembrane helix</keyword>
<dbReference type="PIRSF" id="PIRSF500060">
    <property type="entry name" value="UCP500060"/>
    <property type="match status" value="1"/>
</dbReference>
<dbReference type="Pfam" id="PF01645">
    <property type="entry name" value="Glu_synthase"/>
    <property type="match status" value="1"/>
</dbReference>
<dbReference type="Gene3D" id="3.20.20.70">
    <property type="entry name" value="Aldolase class I"/>
    <property type="match status" value="1"/>
</dbReference>
<sequence>MSVMQGIQLIVDMIILAIFAGIVLFVIYLVFVDRKQNQHSILRNYPVLGRVRYFFEKIGPEMRQYLMQSDNEATPFSRKDYLDVVKAGKYKSRIGGFGSRRDFTEPGFYLQNSLFPNEASELEIDQSRKLSTKLYKLDNEGLFSRDEHREDAVIDPYLLTDEHAIVLGQNARQPFKIKRLIGQSGMSYGALGKNAITALSKGLGLAEGTWMNTGEGGLSDHHLKGNVDIIFQIGPGLFGVRDEDGNFSEELFIQKSQIEHVRAFEIKLAQGAKTRGGHVEADKVTEEIAKIRNVKPFTTINSPNRFTFIHNNIDLLNFIARLKQLSGKPVGFKMVVGNITMLEALVKDMKDTGIYPDFITVDGGEGGTGATYQELEDTVGLPLFSALPILDGVLKKNGLRQDIKIIASGKLITPDKVAIALGLGADLVQIARAMMMSVGCIMAQQCHTNDCPVGVATTDPDKEKGLVIEEKQYRVTNYVVSMHEGLFNLAAACGVKSPTEINVKHLLYRNENGEIMTGEQYVAKLYRGLEEAI</sequence>
<dbReference type="CDD" id="cd02808">
    <property type="entry name" value="GltS_FMN"/>
    <property type="match status" value="1"/>
</dbReference>
<dbReference type="EC" id="1.4.1.13" evidence="5"/>
<feature type="transmembrane region" description="Helical" evidence="3">
    <location>
        <begin position="9"/>
        <end position="31"/>
    </location>
</feature>
<gene>
    <name evidence="5" type="primary">gltB</name>
    <name evidence="5" type="ORF">MCCS_20420</name>
</gene>
<dbReference type="OrthoDB" id="9758182at2"/>
<dbReference type="STRING" id="1855823.MCCS_20420"/>
<evidence type="ECO:0000256" key="2">
    <source>
        <dbReference type="PIRNR" id="PIRNR006429"/>
    </source>
</evidence>
<evidence type="ECO:0000256" key="3">
    <source>
        <dbReference type="SAM" id="Phobius"/>
    </source>
</evidence>
<dbReference type="GO" id="GO:0006537">
    <property type="term" value="P:glutamate biosynthetic process"/>
    <property type="evidence" value="ECO:0007669"/>
    <property type="project" value="InterPro"/>
</dbReference>
<dbReference type="InterPro" id="IPR013785">
    <property type="entry name" value="Aldolase_TIM"/>
</dbReference>
<dbReference type="GeneID" id="35296129"/>
<evidence type="ECO:0000313" key="5">
    <source>
        <dbReference type="EMBL" id="ARQ07631.1"/>
    </source>
</evidence>
<evidence type="ECO:0000259" key="4">
    <source>
        <dbReference type="Pfam" id="PF01645"/>
    </source>
</evidence>
<dbReference type="SUPFAM" id="SSF51395">
    <property type="entry name" value="FMN-linked oxidoreductases"/>
    <property type="match status" value="1"/>
</dbReference>
<dbReference type="InterPro" id="IPR002932">
    <property type="entry name" value="Glu_synthdom"/>
</dbReference>
<dbReference type="Proteomes" id="UP000194154">
    <property type="component" value="Chromosome"/>
</dbReference>
<proteinExistence type="inferred from homology"/>
<evidence type="ECO:0000313" key="6">
    <source>
        <dbReference type="Proteomes" id="UP000194154"/>
    </source>
</evidence>
<dbReference type="InterPro" id="IPR024188">
    <property type="entry name" value="GltB"/>
</dbReference>
<keyword evidence="3" id="KW-0472">Membrane</keyword>
<dbReference type="PANTHER" id="PTHR43819">
    <property type="entry name" value="ARCHAEAL-TYPE GLUTAMATE SYNTHASE [NADPH]"/>
    <property type="match status" value="1"/>
</dbReference>
<accession>A0A1W7ADJ3</accession>
<dbReference type="EMBL" id="CP021059">
    <property type="protein sequence ID" value="ARQ07631.1"/>
    <property type="molecule type" value="Genomic_DNA"/>
</dbReference>
<protein>
    <submittedName>
        <fullName evidence="5">Glutamate synthase [NADPH] large chain</fullName>
        <ecNumber evidence="5">1.4.1.13</ecNumber>
    </submittedName>
</protein>
<keyword evidence="5" id="KW-0560">Oxidoreductase</keyword>
<dbReference type="FunFam" id="3.20.20.70:FF:000156">
    <property type="entry name" value="Glutamate synthase domain protein"/>
    <property type="match status" value="1"/>
</dbReference>
<dbReference type="InterPro" id="IPR027283">
    <property type="entry name" value="YerD"/>
</dbReference>
<keyword evidence="6" id="KW-1185">Reference proteome</keyword>
<dbReference type="GO" id="GO:0004355">
    <property type="term" value="F:glutamate synthase (NADPH) activity"/>
    <property type="evidence" value="ECO:0007669"/>
    <property type="project" value="UniProtKB-EC"/>
</dbReference>
<evidence type="ECO:0000256" key="1">
    <source>
        <dbReference type="ARBA" id="ARBA00009716"/>
    </source>
</evidence>